<gene>
    <name evidence="1" type="ORF">LTR37_015147</name>
</gene>
<keyword evidence="2" id="KW-1185">Reference proteome</keyword>
<name>A0ACC3MRM5_9PEZI</name>
<evidence type="ECO:0000313" key="1">
    <source>
        <dbReference type="EMBL" id="KAK3702033.1"/>
    </source>
</evidence>
<organism evidence="1 2">
    <name type="scientific">Vermiconidia calcicola</name>
    <dbReference type="NCBI Taxonomy" id="1690605"/>
    <lineage>
        <taxon>Eukaryota</taxon>
        <taxon>Fungi</taxon>
        <taxon>Dikarya</taxon>
        <taxon>Ascomycota</taxon>
        <taxon>Pezizomycotina</taxon>
        <taxon>Dothideomycetes</taxon>
        <taxon>Dothideomycetidae</taxon>
        <taxon>Mycosphaerellales</taxon>
        <taxon>Extremaceae</taxon>
        <taxon>Vermiconidia</taxon>
    </lineage>
</organism>
<proteinExistence type="predicted"/>
<sequence>MDGTQQPPKKKQKLMMEGSNVAAPLYDPPKQLPVSELYNPTMVKIMVSDQTDECEDGLAAATAETFVLPRQLICSRSTYFQGVFDGGFSESKSGCLHIKDVPPWVFRVFVGRLYYQAIYLDPKRVERTQFEPGNNDKHEQAHGSLIPYASTSSSTAPQTQHPQATHPSTATLAFHQVAGSQSYPEQTTDTDDECDLRDAVTWPLRELFELYVFADGYPTRDFRMQIFEIIQIKMLQERPREYLLPTPATVACAVERLPPSSPLYRLLVDCTALWLDLDTYGNNKQKKADCLEVLPSHFLAQCLVTCKMHSDASGCSICGSNESVLECQSESHSIEDLLAPGQRDPCSYHEHGGDDEERARCSLRWESMRYRFQKRSTAQGGQA</sequence>
<reference evidence="1" key="1">
    <citation type="submission" date="2023-07" db="EMBL/GenBank/DDBJ databases">
        <title>Black Yeasts Isolated from many extreme environments.</title>
        <authorList>
            <person name="Coleine C."/>
            <person name="Stajich J.E."/>
            <person name="Selbmann L."/>
        </authorList>
    </citation>
    <scope>NUCLEOTIDE SEQUENCE</scope>
    <source>
        <strain evidence="1">CCFEE 5714</strain>
    </source>
</reference>
<comment type="caution">
    <text evidence="1">The sequence shown here is derived from an EMBL/GenBank/DDBJ whole genome shotgun (WGS) entry which is preliminary data.</text>
</comment>
<dbReference type="EMBL" id="JAUTXU010000166">
    <property type="protein sequence ID" value="KAK3702033.1"/>
    <property type="molecule type" value="Genomic_DNA"/>
</dbReference>
<evidence type="ECO:0000313" key="2">
    <source>
        <dbReference type="Proteomes" id="UP001281147"/>
    </source>
</evidence>
<protein>
    <submittedName>
        <fullName evidence="1">Uncharacterized protein</fullName>
    </submittedName>
</protein>
<accession>A0ACC3MRM5</accession>
<dbReference type="Proteomes" id="UP001281147">
    <property type="component" value="Unassembled WGS sequence"/>
</dbReference>